<name>A0ABV5F0X2_9FLAO</name>
<sequence length="444" mass="52005">MKTQIFIILIAFISNHCYSQIYFEKGYYIDNTNQKTTCLIKNIDWKNNPTEFEYKLSEESEPKNATLESVKEFGVDNISKYIRNTVNIDRSTENINKLNNDKNPSFKEEQLFLKVLIEGKASLYEYIDTNLKRYFYSIEHSNIEQLIFKSFKTNENQIRKNNKFKQQLWTDLNCPNFQMTKIESLDYKKSDLINFFIDYNACYNQQVINFEEKQKKDLFNLTLRPRLNSSSLTLNPNSEGSGLNNSDFNSAVFEDIDFDNEIRFGFGVEAEFILPFNKNKLAIVIEPTYQSFKSEKESNISAAFIGGGVTKDSEIIIEVDYASIEVPLSLRYYFFLNKTSKIFVNVSSVFEINLDSSIKFDVTTDNYYNIPSPPDYEIDDSIPYIFQPLEIESRINWAFGIGYKFQDKYSLEMRYQTNRDLLSENSSWKSEYNTLALILGYTVF</sequence>
<keyword evidence="2" id="KW-1185">Reference proteome</keyword>
<dbReference type="RefSeq" id="WP_382382263.1">
    <property type="nucleotide sequence ID" value="NZ_JBHMEZ010000009.1"/>
</dbReference>
<dbReference type="Proteomes" id="UP001589605">
    <property type="component" value="Unassembled WGS sequence"/>
</dbReference>
<organism evidence="1 2">
    <name type="scientific">Formosa undariae</name>
    <dbReference type="NCBI Taxonomy" id="1325436"/>
    <lineage>
        <taxon>Bacteria</taxon>
        <taxon>Pseudomonadati</taxon>
        <taxon>Bacteroidota</taxon>
        <taxon>Flavobacteriia</taxon>
        <taxon>Flavobacteriales</taxon>
        <taxon>Flavobacteriaceae</taxon>
        <taxon>Formosa</taxon>
    </lineage>
</organism>
<dbReference type="EMBL" id="JBHMEZ010000009">
    <property type="protein sequence ID" value="MFB9053080.1"/>
    <property type="molecule type" value="Genomic_DNA"/>
</dbReference>
<proteinExistence type="predicted"/>
<comment type="caution">
    <text evidence="1">The sequence shown here is derived from an EMBL/GenBank/DDBJ whole genome shotgun (WGS) entry which is preliminary data.</text>
</comment>
<gene>
    <name evidence="1" type="ORF">ACFFVB_08295</name>
</gene>
<evidence type="ECO:0000313" key="1">
    <source>
        <dbReference type="EMBL" id="MFB9053080.1"/>
    </source>
</evidence>
<protein>
    <submittedName>
        <fullName evidence="1">tRNA modification GTPase</fullName>
    </submittedName>
</protein>
<accession>A0ABV5F0X2</accession>
<evidence type="ECO:0000313" key="2">
    <source>
        <dbReference type="Proteomes" id="UP001589605"/>
    </source>
</evidence>
<reference evidence="1 2" key="1">
    <citation type="submission" date="2024-09" db="EMBL/GenBank/DDBJ databases">
        <authorList>
            <person name="Sun Q."/>
            <person name="Mori K."/>
        </authorList>
    </citation>
    <scope>NUCLEOTIDE SEQUENCE [LARGE SCALE GENOMIC DNA]</scope>
    <source>
        <strain evidence="1 2">CECT 8286</strain>
    </source>
</reference>